<name>A0A1S8L1K9_9CLOT</name>
<dbReference type="PANTHER" id="PTHR42756">
    <property type="entry name" value="TRANSCRIPTIONAL REGULATOR, MARR"/>
    <property type="match status" value="1"/>
</dbReference>
<dbReference type="Gene3D" id="1.10.10.10">
    <property type="entry name" value="Winged helix-like DNA-binding domain superfamily/Winged helix DNA-binding domain"/>
    <property type="match status" value="1"/>
</dbReference>
<organism evidence="4 5">
    <name type="scientific">Clostridium felsineum</name>
    <dbReference type="NCBI Taxonomy" id="36839"/>
    <lineage>
        <taxon>Bacteria</taxon>
        <taxon>Bacillati</taxon>
        <taxon>Bacillota</taxon>
        <taxon>Clostridia</taxon>
        <taxon>Eubacteriales</taxon>
        <taxon>Clostridiaceae</taxon>
        <taxon>Clostridium</taxon>
    </lineage>
</organism>
<reference evidence="4 5" key="1">
    <citation type="submission" date="2022-04" db="EMBL/GenBank/DDBJ databases">
        <title>Genome sequence of C. roseum typestrain.</title>
        <authorList>
            <person name="Poehlein A."/>
            <person name="Schoch T."/>
            <person name="Duerre P."/>
            <person name="Daniel R."/>
        </authorList>
    </citation>
    <scope>NUCLEOTIDE SEQUENCE [LARGE SCALE GENOMIC DNA]</scope>
    <source>
        <strain evidence="4 5">DSM 7320</strain>
        <plasmid evidence="4 5">p330</plasmid>
    </source>
</reference>
<dbReference type="SMART" id="SM00347">
    <property type="entry name" value="HTH_MARR"/>
    <property type="match status" value="1"/>
</dbReference>
<dbReference type="PROSITE" id="PS50995">
    <property type="entry name" value="HTH_MARR_2"/>
    <property type="match status" value="1"/>
</dbReference>
<dbReference type="PROSITE" id="PS01117">
    <property type="entry name" value="HTH_MARR_1"/>
    <property type="match status" value="1"/>
</dbReference>
<dbReference type="GO" id="GO:0003700">
    <property type="term" value="F:DNA-binding transcription factor activity"/>
    <property type="evidence" value="ECO:0007669"/>
    <property type="project" value="InterPro"/>
</dbReference>
<dbReference type="InterPro" id="IPR036390">
    <property type="entry name" value="WH_DNA-bd_sf"/>
</dbReference>
<accession>A0A1S8L1K9</accession>
<dbReference type="PANTHER" id="PTHR42756:SF1">
    <property type="entry name" value="TRANSCRIPTIONAL REPRESSOR OF EMRAB OPERON"/>
    <property type="match status" value="1"/>
</dbReference>
<protein>
    <submittedName>
        <fullName evidence="4">Uncharacterized protein</fullName>
    </submittedName>
</protein>
<dbReference type="SUPFAM" id="SSF46785">
    <property type="entry name" value="Winged helix' DNA-binding domain"/>
    <property type="match status" value="1"/>
</dbReference>
<geneLocation type="plasmid" evidence="4 5">
    <name>p330</name>
</geneLocation>
<dbReference type="GO" id="GO:0003677">
    <property type="term" value="F:DNA binding"/>
    <property type="evidence" value="ECO:0007669"/>
    <property type="project" value="UniProtKB-KW"/>
</dbReference>
<dbReference type="STRING" id="84029.CROST_31420"/>
<keyword evidence="4" id="KW-0614">Plasmid</keyword>
<dbReference type="EMBL" id="CP096984">
    <property type="protein sequence ID" value="URZ13877.1"/>
    <property type="molecule type" value="Genomic_DNA"/>
</dbReference>
<dbReference type="RefSeq" id="WP_077832586.1">
    <property type="nucleotide sequence ID" value="NZ_CP096984.1"/>
</dbReference>
<keyword evidence="1" id="KW-0805">Transcription regulation</keyword>
<keyword evidence="3" id="KW-0804">Transcription</keyword>
<dbReference type="PRINTS" id="PR00598">
    <property type="entry name" value="HTHMARR"/>
</dbReference>
<dbReference type="KEGG" id="crw:CROST_046550"/>
<sequence>MKKEKSNQLRELIRILIRDLGVLEKSDSSCSGVTISQCHAIVEIGRNEELSLNELARILNLDKSTMSRTINKLVKEELVIREAHPEDRRYIVIRLTDKGSDLFKRIEKNMTNYYENIFTAIEESKREQILDSLKILIEALHKNKC</sequence>
<gene>
    <name evidence="4" type="ORF">CROST_046550</name>
</gene>
<dbReference type="InterPro" id="IPR000835">
    <property type="entry name" value="HTH_MarR-typ"/>
</dbReference>
<evidence type="ECO:0000256" key="3">
    <source>
        <dbReference type="ARBA" id="ARBA00023163"/>
    </source>
</evidence>
<proteinExistence type="predicted"/>
<dbReference type="CDD" id="cd00090">
    <property type="entry name" value="HTH_ARSR"/>
    <property type="match status" value="1"/>
</dbReference>
<evidence type="ECO:0000256" key="1">
    <source>
        <dbReference type="ARBA" id="ARBA00023015"/>
    </source>
</evidence>
<dbReference type="InterPro" id="IPR036388">
    <property type="entry name" value="WH-like_DNA-bd_sf"/>
</dbReference>
<evidence type="ECO:0000313" key="5">
    <source>
        <dbReference type="Proteomes" id="UP000190951"/>
    </source>
</evidence>
<dbReference type="Proteomes" id="UP000190951">
    <property type="component" value="Plasmid p330"/>
</dbReference>
<keyword evidence="5" id="KW-1185">Reference proteome</keyword>
<evidence type="ECO:0000313" key="4">
    <source>
        <dbReference type="EMBL" id="URZ13877.1"/>
    </source>
</evidence>
<evidence type="ECO:0000256" key="2">
    <source>
        <dbReference type="ARBA" id="ARBA00023125"/>
    </source>
</evidence>
<keyword evidence="2" id="KW-0238">DNA-binding</keyword>
<dbReference type="Pfam" id="PF12802">
    <property type="entry name" value="MarR_2"/>
    <property type="match status" value="1"/>
</dbReference>
<dbReference type="InterPro" id="IPR023187">
    <property type="entry name" value="Tscrpt_reg_MarR-type_CS"/>
</dbReference>
<dbReference type="InterPro" id="IPR011991">
    <property type="entry name" value="ArsR-like_HTH"/>
</dbReference>
<dbReference type="AlphaFoldDB" id="A0A1S8L1K9"/>